<name>A0A0D6MPH1_9PROT</name>
<reference evidence="1 2" key="1">
    <citation type="submission" date="2012-10" db="EMBL/GenBank/DDBJ databases">
        <title>Genome sequencing of Tanticharoenia sakaeratensis NBRC 103193.</title>
        <authorList>
            <person name="Azuma Y."/>
            <person name="Hadano H."/>
            <person name="Hirakawa H."/>
            <person name="Matsushita K."/>
        </authorList>
    </citation>
    <scope>NUCLEOTIDE SEQUENCE [LARGE SCALE GENOMIC DNA]</scope>
    <source>
        <strain evidence="1 2">NBRC 103193</strain>
    </source>
</reference>
<accession>A0A0D6MPH1</accession>
<protein>
    <submittedName>
        <fullName evidence="1">Uncharacterized protein</fullName>
    </submittedName>
</protein>
<evidence type="ECO:0000313" key="2">
    <source>
        <dbReference type="Proteomes" id="UP000032679"/>
    </source>
</evidence>
<gene>
    <name evidence="1" type="ORF">Tasa_049_001</name>
</gene>
<dbReference type="EMBL" id="BALE01000049">
    <property type="protein sequence ID" value="GAN55594.1"/>
    <property type="molecule type" value="Genomic_DNA"/>
</dbReference>
<evidence type="ECO:0000313" key="1">
    <source>
        <dbReference type="EMBL" id="GAN55594.1"/>
    </source>
</evidence>
<comment type="caution">
    <text evidence="1">The sequence shown here is derived from an EMBL/GenBank/DDBJ whole genome shotgun (WGS) entry which is preliminary data.</text>
</comment>
<dbReference type="AlphaFoldDB" id="A0A0D6MPH1"/>
<organism evidence="1 2">
    <name type="scientific">Tanticharoenia sakaeratensis NBRC 103193</name>
    <dbReference type="NCBI Taxonomy" id="1231623"/>
    <lineage>
        <taxon>Bacteria</taxon>
        <taxon>Pseudomonadati</taxon>
        <taxon>Pseudomonadota</taxon>
        <taxon>Alphaproteobacteria</taxon>
        <taxon>Acetobacterales</taxon>
        <taxon>Acetobacteraceae</taxon>
        <taxon>Tanticharoenia</taxon>
    </lineage>
</organism>
<sequence>MTARTAVLFKAYMWNETIGRLFELCKAQSPRSDLYILYDNSRGQVDIPPDIMEHEKVIFMPFASAEEIGMIWGPNDSVYGGHWYNGDYHQNLFILNHPDYDYICPIESDVAVLNNLDDIFAAMAARDIDAVYQPYETANASWPHTAACAGYYDLDAPINKGLICISFFSRRAAMRIALRRIEMAAQKRSSALRTWPIGEAVVAHEIVTAGLRCAPLSEFCDTMEQYDWAPAYLESELNEDKGRAFVHPVIPFAEKFVISNFVQCYNGLNSPKKIERGIALERARRINKFEVYARLFHVDHVWMHVHHRTAVFQAAQEGLSGSAGAMIAERNAADAHAISRQLNIDLTAAQRLVSDMPRYDTTTLSLKSGQILQLPLMNGATTIRVACTQPADLVLELNRVDGTWESRALRQEGVEGSLSFFVAFLSEGFRQATLRCSAARPAPINWLQISSGGQTL</sequence>
<dbReference type="OrthoDB" id="7275721at2"/>
<proteinExistence type="predicted"/>
<keyword evidence="2" id="KW-1185">Reference proteome</keyword>
<dbReference type="Proteomes" id="UP000032679">
    <property type="component" value="Unassembled WGS sequence"/>
</dbReference>
<dbReference type="RefSeq" id="WP_048850885.1">
    <property type="nucleotide sequence ID" value="NZ_BALE01000049.1"/>
</dbReference>